<feature type="compositionally biased region" description="Polar residues" evidence="2">
    <location>
        <begin position="1"/>
        <end position="17"/>
    </location>
</feature>
<dbReference type="PANTHER" id="PTHR33222:SF4">
    <property type="entry name" value="PROTEIN CURVATURE THYLAKOID 1A, CHLOROPLASTIC"/>
    <property type="match status" value="1"/>
</dbReference>
<accession>A0ABU5TWL8</accession>
<evidence type="ECO:0000313" key="5">
    <source>
        <dbReference type="Proteomes" id="UP001301728"/>
    </source>
</evidence>
<feature type="compositionally biased region" description="Basic and acidic residues" evidence="2">
    <location>
        <begin position="65"/>
        <end position="124"/>
    </location>
</feature>
<feature type="domain" description="Cyanobacterial aminoacyl-tRNA synthetase CAAD" evidence="3">
    <location>
        <begin position="230"/>
        <end position="313"/>
    </location>
</feature>
<comment type="subcellular location">
    <subcellularLocation>
        <location evidence="1">Membrane</location>
        <topology evidence="1">Multi-pass membrane protein</topology>
    </subcellularLocation>
</comment>
<name>A0ABU5TWL8_9CYAN</name>
<dbReference type="InterPro" id="IPR025564">
    <property type="entry name" value="CAAD_dom"/>
</dbReference>
<feature type="compositionally biased region" description="Low complexity" evidence="2">
    <location>
        <begin position="25"/>
        <end position="39"/>
    </location>
</feature>
<evidence type="ECO:0000256" key="1">
    <source>
        <dbReference type="ARBA" id="ARBA00004141"/>
    </source>
</evidence>
<protein>
    <submittedName>
        <fullName evidence="4">CAAD domain-containing protein</fullName>
    </submittedName>
</protein>
<feature type="region of interest" description="Disordered" evidence="2">
    <location>
        <begin position="1"/>
        <end position="171"/>
    </location>
</feature>
<proteinExistence type="predicted"/>
<dbReference type="PANTHER" id="PTHR33222">
    <property type="match status" value="1"/>
</dbReference>
<evidence type="ECO:0000313" key="4">
    <source>
        <dbReference type="EMBL" id="MEA5519051.1"/>
    </source>
</evidence>
<dbReference type="InterPro" id="IPR033344">
    <property type="entry name" value="CURT1"/>
</dbReference>
<dbReference type="EMBL" id="JAYGHT010000020">
    <property type="protein sequence ID" value="MEA5519051.1"/>
    <property type="molecule type" value="Genomic_DNA"/>
</dbReference>
<reference evidence="4 5" key="1">
    <citation type="submission" date="2023-12" db="EMBL/GenBank/DDBJ databases">
        <title>Baltic Sea Cyanobacteria.</title>
        <authorList>
            <person name="Delbaje E."/>
            <person name="Fewer D.P."/>
            <person name="Shishido T.K."/>
        </authorList>
    </citation>
    <scope>NUCLEOTIDE SEQUENCE [LARGE SCALE GENOMIC DNA]</scope>
    <source>
        <strain evidence="4 5">CCNP 1315</strain>
    </source>
</reference>
<sequence length="316" mass="34111">MTDSSKSQKPTSPTQGVGFQKLDNQAESGSQSSTSEQSAKPTDAKKPEPEVPTESISISPVTADEPVKAEAKPAEPPKPEPEPVKAEAKPAEPPKPEPEPVKAEAKPAEPPKPEPEPVKADVKPEVPATPEPPKPAPEPVKADIKPEVPVTSKPPEPKPEPVSATQPAVQPKLEPINVVKPPAEIKMEPTTAPSVPVIVVEEPAIVETSQFDVQVIKDKVLYWISDLPENLREFFGEYQRPLLTVVGIVVIMVTAKGLVGVLDSINDVPLVKSTLEIVGIGYSGWFIYRYLLRAETRQELLAKLQSFKDEVVGKDS</sequence>
<evidence type="ECO:0000256" key="2">
    <source>
        <dbReference type="SAM" id="MobiDB-lite"/>
    </source>
</evidence>
<dbReference type="Proteomes" id="UP001301728">
    <property type="component" value="Unassembled WGS sequence"/>
</dbReference>
<gene>
    <name evidence="4" type="ORF">VB854_08820</name>
</gene>
<organism evidence="4 5">
    <name type="scientific">Limnoraphis robusta CCNP1315</name>
    <dbReference type="NCBI Taxonomy" id="3110306"/>
    <lineage>
        <taxon>Bacteria</taxon>
        <taxon>Bacillati</taxon>
        <taxon>Cyanobacteriota</taxon>
        <taxon>Cyanophyceae</taxon>
        <taxon>Oscillatoriophycideae</taxon>
        <taxon>Oscillatoriales</taxon>
        <taxon>Sirenicapillariaceae</taxon>
        <taxon>Limnoraphis</taxon>
    </lineage>
</organism>
<keyword evidence="5" id="KW-1185">Reference proteome</keyword>
<dbReference type="RefSeq" id="WP_323225032.1">
    <property type="nucleotide sequence ID" value="NZ_JAYGHT010000020.1"/>
</dbReference>
<feature type="compositionally biased region" description="Pro residues" evidence="2">
    <location>
        <begin position="127"/>
        <end position="138"/>
    </location>
</feature>
<evidence type="ECO:0000259" key="3">
    <source>
        <dbReference type="Pfam" id="PF14159"/>
    </source>
</evidence>
<dbReference type="Pfam" id="PF14159">
    <property type="entry name" value="CAAD"/>
    <property type="match status" value="1"/>
</dbReference>
<comment type="caution">
    <text evidence="4">The sequence shown here is derived from an EMBL/GenBank/DDBJ whole genome shotgun (WGS) entry which is preliminary data.</text>
</comment>